<dbReference type="PANTHER" id="PTHR10903">
    <property type="entry name" value="GTPASE, IMAP FAMILY MEMBER-RELATED"/>
    <property type="match status" value="1"/>
</dbReference>
<evidence type="ECO:0000256" key="4">
    <source>
        <dbReference type="SAM" id="MobiDB-lite"/>
    </source>
</evidence>
<feature type="region of interest" description="Disordered" evidence="4">
    <location>
        <begin position="1"/>
        <end position="244"/>
    </location>
</feature>
<dbReference type="Gene3D" id="3.40.50.300">
    <property type="entry name" value="P-loop containing nucleotide triphosphate hydrolases"/>
    <property type="match status" value="3"/>
</dbReference>
<feature type="compositionally biased region" description="Polar residues" evidence="4">
    <location>
        <begin position="65"/>
        <end position="82"/>
    </location>
</feature>
<comment type="similarity">
    <text evidence="1">Belongs to the TRAFAC class TrmE-Era-EngA-EngB-Septin-like GTPase superfamily. AIG1/Toc34/Toc159-like paraseptin GTPase family. IAN subfamily.</text>
</comment>
<feature type="compositionally biased region" description="Polar residues" evidence="4">
    <location>
        <begin position="1"/>
        <end position="13"/>
    </location>
</feature>
<dbReference type="Pfam" id="PF04548">
    <property type="entry name" value="AIG1"/>
    <property type="match status" value="3"/>
</dbReference>
<gene>
    <name evidence="7" type="primary">LOC101848857</name>
</gene>
<evidence type="ECO:0000256" key="1">
    <source>
        <dbReference type="ARBA" id="ARBA00008535"/>
    </source>
</evidence>
<dbReference type="InterPro" id="IPR006703">
    <property type="entry name" value="G_AIG1"/>
</dbReference>
<evidence type="ECO:0000256" key="3">
    <source>
        <dbReference type="ARBA" id="ARBA00023134"/>
    </source>
</evidence>
<dbReference type="PANTHER" id="PTHR10903:SF184">
    <property type="entry name" value="GTP-BINDING PROTEIN A"/>
    <property type="match status" value="1"/>
</dbReference>
<organism evidence="6 7">
    <name type="scientific">Aplysia californica</name>
    <name type="common">California sea hare</name>
    <dbReference type="NCBI Taxonomy" id="6500"/>
    <lineage>
        <taxon>Eukaryota</taxon>
        <taxon>Metazoa</taxon>
        <taxon>Spiralia</taxon>
        <taxon>Lophotrochozoa</taxon>
        <taxon>Mollusca</taxon>
        <taxon>Gastropoda</taxon>
        <taxon>Heterobranchia</taxon>
        <taxon>Euthyneura</taxon>
        <taxon>Tectipleura</taxon>
        <taxon>Aplysiida</taxon>
        <taxon>Aplysioidea</taxon>
        <taxon>Aplysiidae</taxon>
        <taxon>Aplysia</taxon>
    </lineage>
</organism>
<proteinExistence type="inferred from homology"/>
<protein>
    <submittedName>
        <fullName evidence="7">Uncharacterized protein LOC101848857</fullName>
    </submittedName>
</protein>
<feature type="domain" description="AIG1-type G" evidence="5">
    <location>
        <begin position="706"/>
        <end position="913"/>
    </location>
</feature>
<dbReference type="InterPro" id="IPR027417">
    <property type="entry name" value="P-loop_NTPase"/>
</dbReference>
<keyword evidence="6" id="KW-1185">Reference proteome</keyword>
<dbReference type="Proteomes" id="UP000694888">
    <property type="component" value="Unplaced"/>
</dbReference>
<evidence type="ECO:0000259" key="5">
    <source>
        <dbReference type="PROSITE" id="PS51720"/>
    </source>
</evidence>
<evidence type="ECO:0000313" key="6">
    <source>
        <dbReference type="Proteomes" id="UP000694888"/>
    </source>
</evidence>
<sequence length="1042" mass="115902">MSRITQPSSSSWPDVNASGTSGEGQGSQTSSAEPPQLEQLPPQIEQLPPQLEQLHWRGNERGSLGNPSTMSTQPASSISSGPVSEVGEEGTEDTELKQVVETAYPQGPGLQTAPQGPGYLSSSVGHGQQTAPQVQGYISSSVGHGQQTAPKVQGYLSSSVVHRQQTAPQGPGYISSSVGHGQQTASQGPGQQTAPQVQGHLSSSSGHGRRSSAASDRRSALPRNEHAYRSLPRNFTKEAPGTHYNRHKTSYDILLIGSDGHGKRETVNSIATASNISGSMEKKTTRSCSVEMEDCTLRLVYGPSVLENLQNQDESERVALDQANDIMGENDAGFHAIVVVIAFQTLAQAHGHKSKMSLLKRTFGEFVLSRHCVCLMTGRDEFERRMERVGAPDVPFKRWCSERTGEIQDWLHAFQHRMVLFDNDTQDPEIKKAQVGELVALIQKLPNPRERYTLQTFLSSAKKYDKASAESYSKKTYDLVLVGSEGQGKQNTVDAIASASFNPDLTVLGDSLKRRTCRRPDSHLRLVYGINVVNYLRSEEEREDRAVQEAKLILNKYKEGFDAILLVIFFANLSDPDLGEDSQLVQLLKKAFGKEAMKNYGVLVVTGGDEFRRRMRKTRGFENKTFDNWCEDQSGNNIGSFLKDFGGRVVLFDNDSEDMQEEQVKQLLHCLQQLPQPGAKYTIDNFRKASELQRQERFSRGSRLQNGRLCFLTVGQTGQGKSSASNAILGWKAFRPSAAEAAKTVRSAWAVKEIYEVKVVDGPALEDLTSSTQEEAEDAIMSQIAAHCQGGIDALLFIVRYNHELKEKEWRNIKTLRAVLGREAFESSGICIVTGGDYYRQDHNGTPFEEYCKNVDGPMRQLFGMFGGRVVLFDNNTSDLRVRDEQVKKLMERAEEINPGGISYRDNKAFRRTLKKMDEQLRERPYLREEPRRACSLLCQSLTQSDSLQDWRLQRVKERAGKLGALLAKMNLPRSETFTTLATTVKKILDEIKQISPDCGADNLRANIESMKERLQEALVSVDKKWEISVEKATNRKACVVS</sequence>
<evidence type="ECO:0000256" key="2">
    <source>
        <dbReference type="ARBA" id="ARBA00022741"/>
    </source>
</evidence>
<feature type="compositionally biased region" description="Basic and acidic residues" evidence="4">
    <location>
        <begin position="215"/>
        <end position="228"/>
    </location>
</feature>
<keyword evidence="2" id="KW-0547">Nucleotide-binding</keyword>
<evidence type="ECO:0000313" key="7">
    <source>
        <dbReference type="RefSeq" id="XP_012938541.1"/>
    </source>
</evidence>
<dbReference type="InterPro" id="IPR045058">
    <property type="entry name" value="GIMA/IAN/Toc"/>
</dbReference>
<keyword evidence="3" id="KW-0342">GTP-binding</keyword>
<name>A0ABM1A0V6_APLCA</name>
<reference evidence="7" key="1">
    <citation type="submission" date="2025-08" db="UniProtKB">
        <authorList>
            <consortium name="RefSeq"/>
        </authorList>
    </citation>
    <scope>IDENTIFICATION</scope>
</reference>
<dbReference type="SUPFAM" id="SSF52540">
    <property type="entry name" value="P-loop containing nucleoside triphosphate hydrolases"/>
    <property type="match status" value="1"/>
</dbReference>
<dbReference type="GeneID" id="101848857"/>
<dbReference type="RefSeq" id="XP_012938541.1">
    <property type="nucleotide sequence ID" value="XM_013083087.2"/>
</dbReference>
<accession>A0ABM1A0V6</accession>
<feature type="compositionally biased region" description="Polar residues" evidence="4">
    <location>
        <begin position="120"/>
        <end position="196"/>
    </location>
</feature>
<dbReference type="PROSITE" id="PS51720">
    <property type="entry name" value="G_AIG1"/>
    <property type="match status" value="1"/>
</dbReference>
<feature type="compositionally biased region" description="Low complexity" evidence="4">
    <location>
        <begin position="26"/>
        <end position="53"/>
    </location>
</feature>
<feature type="compositionally biased region" description="Low complexity" evidence="4">
    <location>
        <begin position="199"/>
        <end position="214"/>
    </location>
</feature>